<dbReference type="AlphaFoldDB" id="A0A0F9S8V6"/>
<gene>
    <name evidence="1" type="ORF">LCGC14_0549000</name>
</gene>
<sequence>MLAILGRSASEIELTAADPVFGIMTQVPSTGVLHSPAGLTDADGNSAFGVPLNLLAYATHTTTYAAQTTTVTFASANMPYKIRVLGVKVRCLANTPEDFRDGYGSIRASVEDGDGSGVWTSLLEMEGLGDMEAGDVREMAVVEHARAVIDEDEGLRVKISSQADSFGANPTATFVVELQCLRVI</sequence>
<comment type="caution">
    <text evidence="1">The sequence shown here is derived from an EMBL/GenBank/DDBJ whole genome shotgun (WGS) entry which is preliminary data.</text>
</comment>
<name>A0A0F9S8V6_9ZZZZ</name>
<organism evidence="1">
    <name type="scientific">marine sediment metagenome</name>
    <dbReference type="NCBI Taxonomy" id="412755"/>
    <lineage>
        <taxon>unclassified sequences</taxon>
        <taxon>metagenomes</taxon>
        <taxon>ecological metagenomes</taxon>
    </lineage>
</organism>
<evidence type="ECO:0000313" key="1">
    <source>
        <dbReference type="EMBL" id="KKN58722.1"/>
    </source>
</evidence>
<accession>A0A0F9S8V6</accession>
<reference evidence="1" key="1">
    <citation type="journal article" date="2015" name="Nature">
        <title>Complex archaea that bridge the gap between prokaryotes and eukaryotes.</title>
        <authorList>
            <person name="Spang A."/>
            <person name="Saw J.H."/>
            <person name="Jorgensen S.L."/>
            <person name="Zaremba-Niedzwiedzka K."/>
            <person name="Martijn J."/>
            <person name="Lind A.E."/>
            <person name="van Eijk R."/>
            <person name="Schleper C."/>
            <person name="Guy L."/>
            <person name="Ettema T.J."/>
        </authorList>
    </citation>
    <scope>NUCLEOTIDE SEQUENCE</scope>
</reference>
<proteinExistence type="predicted"/>
<protein>
    <submittedName>
        <fullName evidence="1">Uncharacterized protein</fullName>
    </submittedName>
</protein>
<dbReference type="EMBL" id="LAZR01000749">
    <property type="protein sequence ID" value="KKN58722.1"/>
    <property type="molecule type" value="Genomic_DNA"/>
</dbReference>